<keyword evidence="1" id="KW-0472">Membrane</keyword>
<feature type="transmembrane region" description="Helical" evidence="1">
    <location>
        <begin position="6"/>
        <end position="28"/>
    </location>
</feature>
<keyword evidence="1" id="KW-0812">Transmembrane</keyword>
<sequence>MATWLIITLTIIIVLFLVLFGGFIFFMYKDWNNNIKSAEETKLKKSKNKS</sequence>
<protein>
    <recommendedName>
        <fullName evidence="4">Spiroplasmavirus-related protein</fullName>
    </recommendedName>
</protein>
<dbReference type="Proteomes" id="UP000298715">
    <property type="component" value="Chromosome"/>
</dbReference>
<keyword evidence="3" id="KW-1185">Reference proteome</keyword>
<keyword evidence="1" id="KW-1133">Transmembrane helix</keyword>
<evidence type="ECO:0000313" key="3">
    <source>
        <dbReference type="Proteomes" id="UP000298715"/>
    </source>
</evidence>
<organism evidence="2 3">
    <name type="scientific">Spiroplasma melliferum</name>
    <dbReference type="NCBI Taxonomy" id="2134"/>
    <lineage>
        <taxon>Bacteria</taxon>
        <taxon>Bacillati</taxon>
        <taxon>Mycoplasmatota</taxon>
        <taxon>Mollicutes</taxon>
        <taxon>Entomoplasmatales</taxon>
        <taxon>Spiroplasmataceae</taxon>
        <taxon>Spiroplasma</taxon>
    </lineage>
</organism>
<gene>
    <name evidence="2" type="ORF">SRED_002122</name>
</gene>
<name>A0ABX5U9A4_SPIME</name>
<dbReference type="EMBL" id="CP029202">
    <property type="protein sequence ID" value="QCO23651.1"/>
    <property type="molecule type" value="Genomic_DNA"/>
</dbReference>
<accession>A0ABX5U9A4</accession>
<evidence type="ECO:0000313" key="2">
    <source>
        <dbReference type="EMBL" id="QCO23651.1"/>
    </source>
</evidence>
<reference evidence="2 3" key="1">
    <citation type="submission" date="2018-05" db="EMBL/GenBank/DDBJ databases">
        <title>Compelete Genome Sequence of Spiroplasma melliferum.</title>
        <authorList>
            <person name="Davis R.E."/>
            <person name="Shao J.Y."/>
            <person name="Zhao Y."/>
            <person name="Gasparich G.E."/>
        </authorList>
    </citation>
    <scope>NUCLEOTIDE SEQUENCE [LARGE SCALE GENOMIC DNA]</scope>
    <source>
        <strain evidence="2 3">AS576</strain>
    </source>
</reference>
<proteinExistence type="predicted"/>
<evidence type="ECO:0000256" key="1">
    <source>
        <dbReference type="SAM" id="Phobius"/>
    </source>
</evidence>
<evidence type="ECO:0008006" key="4">
    <source>
        <dbReference type="Google" id="ProtNLM"/>
    </source>
</evidence>
<dbReference type="RefSeq" id="WP_004028597.1">
    <property type="nucleotide sequence ID" value="NZ_PHSJ01000002.1"/>
</dbReference>